<evidence type="ECO:0000259" key="4">
    <source>
        <dbReference type="Pfam" id="PF06978"/>
    </source>
</evidence>
<dbReference type="Pfam" id="PF06978">
    <property type="entry name" value="POP1_N"/>
    <property type="match status" value="1"/>
</dbReference>
<dbReference type="InterPro" id="IPR012590">
    <property type="entry name" value="POPLD_dom"/>
</dbReference>
<dbReference type="SUPFAM" id="SSF103025">
    <property type="entry name" value="Folate-binding domain"/>
    <property type="match status" value="2"/>
</dbReference>
<protein>
    <submittedName>
        <fullName evidence="7">Ribonucleases P/MRP protein subunit POP1</fullName>
    </submittedName>
</protein>
<dbReference type="PANTHER" id="PTHR22731:SF3">
    <property type="entry name" value="RIBONUCLEASES P_MRP PROTEIN SUBUNIT POP1"/>
    <property type="match status" value="1"/>
</dbReference>
<dbReference type="GO" id="GO:0005655">
    <property type="term" value="C:nucleolar ribonuclease P complex"/>
    <property type="evidence" value="ECO:0007669"/>
    <property type="project" value="InterPro"/>
</dbReference>
<dbReference type="InterPro" id="IPR009723">
    <property type="entry name" value="Pop1_N"/>
</dbReference>
<feature type="domain" description="POPLD" evidence="5">
    <location>
        <begin position="485"/>
        <end position="574"/>
    </location>
</feature>
<dbReference type="InterPro" id="IPR055079">
    <property type="entry name" value="POP1_C"/>
</dbReference>
<dbReference type="Pfam" id="PF08170">
    <property type="entry name" value="POPLD"/>
    <property type="match status" value="1"/>
</dbReference>
<dbReference type="InterPro" id="IPR039182">
    <property type="entry name" value="Pop1"/>
</dbReference>
<feature type="domain" description="Pop1 N-terminal" evidence="4">
    <location>
        <begin position="105"/>
        <end position="176"/>
    </location>
</feature>
<dbReference type="AlphaFoldDB" id="A0A8D8BUW7"/>
<accession>A0A8D8BUW7</accession>
<sequence length="834" mass="95924">MASESLQYDAALGGPIRLPDRVDSERFNEARLAEVKQMLRTVASTENQTKLMHQSLPLHMRRRAMSYNPKRLPRRFRAIHVAQFSRSGMPEKKRRPSRKFRRKANNLLKEYERRKRSNVWLETHVWHAKRFHMVAKWGYKVPYSPTRKGYRACYRATAKHCLVQDVSYYGCVELRGGEGTLKESLKRFCSERAGLTICAKAFVSGKRSGNVWLFERDRYPLGCVGRVKFVWRPEVEGDDRRTLWIFAHPVFYRKLVEILVEAFGLRNANRDDEPMEVDQVTRNTGNLRTPRYENCSSGVTLLELKDTLNYFRLTGPLAHAILSKSVKIYNPSNQSEHWFQDWSQDLPNVKTINEQIKFWDKARNLTSPGEISPGTTLGLVIADPRLNRPRKRTKALPPVVTVSPEPLPELSSYTASSPIWDKSIRDRITQEMVSTHQLNVRRTRECLVPGEPCAFESQVQPIPILLTQNAGSQDGDFKRLGYGAGWYVIVPSGYGLAFWHTLILWGAKPAGLKEFTMQAIESGIDSERVPDSVLGRTESDLAFESSWSSYFAKPNNRRVNYKKLAIASPFRCPWPQLVTEWNPTTDPDLFVLRDVEQLNKLTLALNRRFNIKSVQLPPNCLIPLLLTLKTRGNPGDNALICLPHRTDFNQNKKNRAANDHTPVYTEPLRRDPQQPERLALRRAHLALLKRLRARRIRAKKRQQRASPGQLVRIAKPATASIIREQLEKMRELWLPANPESIRNQCSRECFGYVTQSSFALSEGQVTGLGYVTARGLEKLFKICTKGAFKVLVRGTKSRCYRFASVKLGLVRRMRKPSVRLELGLLHERLHHDRR</sequence>
<evidence type="ECO:0000256" key="2">
    <source>
        <dbReference type="ARBA" id="ARBA00022694"/>
    </source>
</evidence>
<evidence type="ECO:0000259" key="6">
    <source>
        <dbReference type="Pfam" id="PF22770"/>
    </source>
</evidence>
<keyword evidence="3" id="KW-0539">Nucleus</keyword>
<keyword evidence="2" id="KW-0819">tRNA processing</keyword>
<dbReference type="Pfam" id="PF22770">
    <property type="entry name" value="POP1_C"/>
    <property type="match status" value="1"/>
</dbReference>
<proteinExistence type="predicted"/>
<feature type="domain" description="POP1 C-terminal" evidence="6">
    <location>
        <begin position="620"/>
        <end position="806"/>
    </location>
</feature>
<reference evidence="7" key="1">
    <citation type="submission" date="2021-05" db="EMBL/GenBank/DDBJ databases">
        <authorList>
            <person name="Alioto T."/>
            <person name="Alioto T."/>
            <person name="Gomez Garrido J."/>
        </authorList>
    </citation>
    <scope>NUCLEOTIDE SEQUENCE</scope>
</reference>
<name>A0A8D8BUW7_CULPI</name>
<evidence type="ECO:0000313" key="7">
    <source>
        <dbReference type="EMBL" id="CAG6478341.1"/>
    </source>
</evidence>
<comment type="subcellular location">
    <subcellularLocation>
        <location evidence="1">Nucleus</location>
    </subcellularLocation>
</comment>
<evidence type="ECO:0000256" key="3">
    <source>
        <dbReference type="ARBA" id="ARBA00023242"/>
    </source>
</evidence>
<organism evidence="7">
    <name type="scientific">Culex pipiens</name>
    <name type="common">House mosquito</name>
    <dbReference type="NCBI Taxonomy" id="7175"/>
    <lineage>
        <taxon>Eukaryota</taxon>
        <taxon>Metazoa</taxon>
        <taxon>Ecdysozoa</taxon>
        <taxon>Arthropoda</taxon>
        <taxon>Hexapoda</taxon>
        <taxon>Insecta</taxon>
        <taxon>Pterygota</taxon>
        <taxon>Neoptera</taxon>
        <taxon>Endopterygota</taxon>
        <taxon>Diptera</taxon>
        <taxon>Nematocera</taxon>
        <taxon>Culicoidea</taxon>
        <taxon>Culicidae</taxon>
        <taxon>Culicinae</taxon>
        <taxon>Culicini</taxon>
        <taxon>Culex</taxon>
        <taxon>Culex</taxon>
    </lineage>
</organism>
<dbReference type="EMBL" id="HBUE01082921">
    <property type="protein sequence ID" value="CAG6478341.1"/>
    <property type="molecule type" value="Transcribed_RNA"/>
</dbReference>
<dbReference type="GO" id="GO:0001682">
    <property type="term" value="P:tRNA 5'-leader removal"/>
    <property type="evidence" value="ECO:0007669"/>
    <property type="project" value="InterPro"/>
</dbReference>
<evidence type="ECO:0000259" key="5">
    <source>
        <dbReference type="Pfam" id="PF08170"/>
    </source>
</evidence>
<dbReference type="GO" id="GO:0000172">
    <property type="term" value="C:ribonuclease MRP complex"/>
    <property type="evidence" value="ECO:0007669"/>
    <property type="project" value="InterPro"/>
</dbReference>
<dbReference type="PANTHER" id="PTHR22731">
    <property type="entry name" value="RIBONUCLEASES P/MRP PROTEIN SUBUNIT POP1"/>
    <property type="match status" value="1"/>
</dbReference>
<evidence type="ECO:0000256" key="1">
    <source>
        <dbReference type="ARBA" id="ARBA00004123"/>
    </source>
</evidence>